<evidence type="ECO:0000313" key="3">
    <source>
        <dbReference type="Proteomes" id="UP001595872"/>
    </source>
</evidence>
<protein>
    <submittedName>
        <fullName evidence="2">Uncharacterized protein</fullName>
    </submittedName>
</protein>
<proteinExistence type="predicted"/>
<gene>
    <name evidence="2" type="ORF">ACFPCY_39625</name>
</gene>
<dbReference type="Proteomes" id="UP001595872">
    <property type="component" value="Unassembled WGS sequence"/>
</dbReference>
<keyword evidence="3" id="KW-1185">Reference proteome</keyword>
<sequence>MGALVVLALLVVLSCCAYFGIGVADSRDSRDWKPSDWPSRRDREQRR</sequence>
<feature type="region of interest" description="Disordered" evidence="1">
    <location>
        <begin position="26"/>
        <end position="47"/>
    </location>
</feature>
<evidence type="ECO:0000313" key="2">
    <source>
        <dbReference type="EMBL" id="MFC4913464.1"/>
    </source>
</evidence>
<accession>A0ABV9UBA9</accession>
<reference evidence="3" key="1">
    <citation type="journal article" date="2019" name="Int. J. Syst. Evol. Microbiol.">
        <title>The Global Catalogue of Microorganisms (GCM) 10K type strain sequencing project: providing services to taxonomists for standard genome sequencing and annotation.</title>
        <authorList>
            <consortium name="The Broad Institute Genomics Platform"/>
            <consortium name="The Broad Institute Genome Sequencing Center for Infectious Disease"/>
            <person name="Wu L."/>
            <person name="Ma J."/>
        </authorList>
    </citation>
    <scope>NUCLEOTIDE SEQUENCE [LARGE SCALE GENOMIC DNA]</scope>
    <source>
        <strain evidence="3">KLKA75</strain>
    </source>
</reference>
<evidence type="ECO:0000256" key="1">
    <source>
        <dbReference type="SAM" id="MobiDB-lite"/>
    </source>
</evidence>
<dbReference type="RefSeq" id="WP_378264411.1">
    <property type="nucleotide sequence ID" value="NZ_JBHSIT010000017.1"/>
</dbReference>
<dbReference type="EMBL" id="JBHSIT010000017">
    <property type="protein sequence ID" value="MFC4913464.1"/>
    <property type="molecule type" value="Genomic_DNA"/>
</dbReference>
<name>A0ABV9UBA9_9ACTN</name>
<comment type="caution">
    <text evidence="2">The sequence shown here is derived from an EMBL/GenBank/DDBJ whole genome shotgun (WGS) entry which is preliminary data.</text>
</comment>
<organism evidence="2 3">
    <name type="scientific">Actinomadura gamaensis</name>
    <dbReference type="NCBI Taxonomy" id="1763541"/>
    <lineage>
        <taxon>Bacteria</taxon>
        <taxon>Bacillati</taxon>
        <taxon>Actinomycetota</taxon>
        <taxon>Actinomycetes</taxon>
        <taxon>Streptosporangiales</taxon>
        <taxon>Thermomonosporaceae</taxon>
        <taxon>Actinomadura</taxon>
    </lineage>
</organism>